<dbReference type="HOGENOM" id="CLU_3101528_0_0_5"/>
<dbReference type="AlphaFoldDB" id="A3U182"/>
<gene>
    <name evidence="1" type="ORF">OB2597_20611</name>
</gene>
<organism evidence="1 2">
    <name type="scientific">Pseudooceanicola batsensis (strain ATCC BAA-863 / DSM 15984 / KCTC 12145 / HTCC2597)</name>
    <name type="common">Oceanicola batsensis</name>
    <dbReference type="NCBI Taxonomy" id="252305"/>
    <lineage>
        <taxon>Bacteria</taxon>
        <taxon>Pseudomonadati</taxon>
        <taxon>Pseudomonadota</taxon>
        <taxon>Alphaproteobacteria</taxon>
        <taxon>Rhodobacterales</taxon>
        <taxon>Paracoccaceae</taxon>
        <taxon>Pseudooceanicola</taxon>
    </lineage>
</organism>
<name>A3U182_PSEBH</name>
<sequence length="51" mass="5531">MAAALSREAMERGTDIMAEVAFGHSRAHDPVIGAATRDLLRHAEVPVLFSR</sequence>
<evidence type="ECO:0008006" key="3">
    <source>
        <dbReference type="Google" id="ProtNLM"/>
    </source>
</evidence>
<reference evidence="1 2" key="1">
    <citation type="journal article" date="2010" name="J. Bacteriol.">
        <title>Genome sequences of Oceanicola granulosus HTCC2516(T) and Oceanicola batsensis HTCC2597(TDelta).</title>
        <authorList>
            <person name="Thrash J.C."/>
            <person name="Cho J.C."/>
            <person name="Vergin K.L."/>
            <person name="Giovannoni S.J."/>
        </authorList>
    </citation>
    <scope>NUCLEOTIDE SEQUENCE [LARGE SCALE GENOMIC DNA]</scope>
    <source>
        <strain evidence="2">ATCC BAA-863 / DSM 15984 / KCTC 12145 / HTCC2597</strain>
    </source>
</reference>
<dbReference type="OrthoDB" id="9804721at2"/>
<dbReference type="RefSeq" id="WP_009804065.1">
    <property type="nucleotide sequence ID" value="NZ_AAMO01000009.1"/>
</dbReference>
<dbReference type="EMBL" id="AAMO01000009">
    <property type="protein sequence ID" value="EAQ02065.1"/>
    <property type="molecule type" value="Genomic_DNA"/>
</dbReference>
<dbReference type="SUPFAM" id="SSF52402">
    <property type="entry name" value="Adenine nucleotide alpha hydrolases-like"/>
    <property type="match status" value="1"/>
</dbReference>
<proteinExistence type="predicted"/>
<dbReference type="Proteomes" id="UP000004318">
    <property type="component" value="Unassembled WGS sequence"/>
</dbReference>
<evidence type="ECO:0000313" key="2">
    <source>
        <dbReference type="Proteomes" id="UP000004318"/>
    </source>
</evidence>
<accession>A3U182</accession>
<dbReference type="STRING" id="252305.OB2597_20611"/>
<protein>
    <recommendedName>
        <fullName evidence="3">UspA domain-containing protein</fullName>
    </recommendedName>
</protein>
<comment type="caution">
    <text evidence="1">The sequence shown here is derived from an EMBL/GenBank/DDBJ whole genome shotgun (WGS) entry which is preliminary data.</text>
</comment>
<keyword evidence="2" id="KW-1185">Reference proteome</keyword>
<evidence type="ECO:0000313" key="1">
    <source>
        <dbReference type="EMBL" id="EAQ02065.1"/>
    </source>
</evidence>